<organism evidence="2 3">
    <name type="scientific">Nocardiopsis coralli</name>
    <dbReference type="NCBI Taxonomy" id="2772213"/>
    <lineage>
        <taxon>Bacteria</taxon>
        <taxon>Bacillati</taxon>
        <taxon>Actinomycetota</taxon>
        <taxon>Actinomycetes</taxon>
        <taxon>Streptosporangiales</taxon>
        <taxon>Nocardiopsidaceae</taxon>
        <taxon>Nocardiopsis</taxon>
    </lineage>
</organism>
<gene>
    <name evidence="2" type="ORF">IDM40_03550</name>
</gene>
<sequence>MKQEREDVDPDDEPLTEEERRLDEIQARGLRERQADQERAGHRFDLFDDSEWGPGPTQD</sequence>
<accession>A0ABR9P1R8</accession>
<dbReference type="Proteomes" id="UP000806528">
    <property type="component" value="Unassembled WGS sequence"/>
</dbReference>
<dbReference type="EMBL" id="JADBGI010000003">
    <property type="protein sequence ID" value="MBE2997787.1"/>
    <property type="molecule type" value="Genomic_DNA"/>
</dbReference>
<dbReference type="RefSeq" id="WP_193120455.1">
    <property type="nucleotide sequence ID" value="NZ_JADBGI010000003.1"/>
</dbReference>
<feature type="compositionally biased region" description="Acidic residues" evidence="1">
    <location>
        <begin position="1"/>
        <end position="16"/>
    </location>
</feature>
<evidence type="ECO:0000256" key="1">
    <source>
        <dbReference type="SAM" id="MobiDB-lite"/>
    </source>
</evidence>
<feature type="region of interest" description="Disordered" evidence="1">
    <location>
        <begin position="1"/>
        <end position="59"/>
    </location>
</feature>
<evidence type="ECO:0000313" key="2">
    <source>
        <dbReference type="EMBL" id="MBE2997787.1"/>
    </source>
</evidence>
<protein>
    <submittedName>
        <fullName evidence="2">Uncharacterized protein</fullName>
    </submittedName>
</protein>
<proteinExistence type="predicted"/>
<reference evidence="2 3" key="1">
    <citation type="submission" date="2020-09" db="EMBL/GenBank/DDBJ databases">
        <title>Diversity and distribution of actinomycetes associated with coral in the coast of Hainan.</title>
        <authorList>
            <person name="Li F."/>
        </authorList>
    </citation>
    <scope>NUCLEOTIDE SEQUENCE [LARGE SCALE GENOMIC DNA]</scope>
    <source>
        <strain evidence="2 3">HNM0947</strain>
    </source>
</reference>
<feature type="compositionally biased region" description="Basic and acidic residues" evidence="1">
    <location>
        <begin position="17"/>
        <end position="46"/>
    </location>
</feature>
<keyword evidence="3" id="KW-1185">Reference proteome</keyword>
<comment type="caution">
    <text evidence="2">The sequence shown here is derived from an EMBL/GenBank/DDBJ whole genome shotgun (WGS) entry which is preliminary data.</text>
</comment>
<evidence type="ECO:0000313" key="3">
    <source>
        <dbReference type="Proteomes" id="UP000806528"/>
    </source>
</evidence>
<name>A0ABR9P1R8_9ACTN</name>